<evidence type="ECO:0000256" key="5">
    <source>
        <dbReference type="ARBA" id="ARBA00022737"/>
    </source>
</evidence>
<evidence type="ECO:0000313" key="13">
    <source>
        <dbReference type="Proteomes" id="UP001280581"/>
    </source>
</evidence>
<dbReference type="PANTHER" id="PTHR45624">
    <property type="entry name" value="MITOCHONDRIAL BASIC AMINO ACIDS TRANSPORTER-RELATED"/>
    <property type="match status" value="1"/>
</dbReference>
<dbReference type="InterPro" id="IPR001806">
    <property type="entry name" value="Small_GTPase"/>
</dbReference>
<evidence type="ECO:0000256" key="11">
    <source>
        <dbReference type="SAM" id="MobiDB-lite"/>
    </source>
</evidence>
<feature type="repeat" description="Solcar" evidence="10">
    <location>
        <begin position="275"/>
        <end position="363"/>
    </location>
</feature>
<evidence type="ECO:0000256" key="10">
    <source>
        <dbReference type="PROSITE-ProRule" id="PRU00282"/>
    </source>
</evidence>
<dbReference type="SMART" id="SM00174">
    <property type="entry name" value="RHO"/>
    <property type="match status" value="1"/>
</dbReference>
<dbReference type="SUPFAM" id="SSF103506">
    <property type="entry name" value="Mitochondrial carrier"/>
    <property type="match status" value="1"/>
</dbReference>
<dbReference type="Gene3D" id="1.50.40.10">
    <property type="entry name" value="Mitochondrial carrier domain"/>
    <property type="match status" value="1"/>
</dbReference>
<dbReference type="GO" id="GO:0000064">
    <property type="term" value="F:L-ornithine transmembrane transporter activity"/>
    <property type="evidence" value="ECO:0007669"/>
    <property type="project" value="TreeGrafter"/>
</dbReference>
<keyword evidence="9 10" id="KW-0472">Membrane</keyword>
<evidence type="ECO:0000256" key="4">
    <source>
        <dbReference type="ARBA" id="ARBA00022692"/>
    </source>
</evidence>
<proteinExistence type="inferred from homology"/>
<comment type="similarity">
    <text evidence="2">Belongs to the mitochondrial carrier (TC 2.A.29) family.</text>
</comment>
<keyword evidence="4 10" id="KW-0812">Transmembrane</keyword>
<dbReference type="Proteomes" id="UP001280581">
    <property type="component" value="Unassembled WGS sequence"/>
</dbReference>
<protein>
    <recommendedName>
        <fullName evidence="14">Mitochondrial carrier protein</fullName>
    </recommendedName>
</protein>
<keyword evidence="3" id="KW-0813">Transport</keyword>
<evidence type="ECO:0008006" key="14">
    <source>
        <dbReference type="Google" id="ProtNLM"/>
    </source>
</evidence>
<comment type="subcellular location">
    <subcellularLocation>
        <location evidence="1">Mitochondrion membrane</location>
        <topology evidence="1">Multi-pass membrane protein</topology>
    </subcellularLocation>
</comment>
<keyword evidence="6" id="KW-0999">Mitochondrion inner membrane</keyword>
<accession>A0AAN6LUS5</accession>
<organism evidence="12 13">
    <name type="scientific">Pseudopithomyces chartarum</name>
    <dbReference type="NCBI Taxonomy" id="1892770"/>
    <lineage>
        <taxon>Eukaryota</taxon>
        <taxon>Fungi</taxon>
        <taxon>Dikarya</taxon>
        <taxon>Ascomycota</taxon>
        <taxon>Pezizomycotina</taxon>
        <taxon>Dothideomycetes</taxon>
        <taxon>Pleosporomycetidae</taxon>
        <taxon>Pleosporales</taxon>
        <taxon>Massarineae</taxon>
        <taxon>Didymosphaeriaceae</taxon>
        <taxon>Pseudopithomyces</taxon>
    </lineage>
</organism>
<dbReference type="PROSITE" id="PS51419">
    <property type="entry name" value="RAB"/>
    <property type="match status" value="1"/>
</dbReference>
<keyword evidence="8" id="KW-0496">Mitochondrion</keyword>
<evidence type="ECO:0000256" key="9">
    <source>
        <dbReference type="ARBA" id="ARBA00023136"/>
    </source>
</evidence>
<dbReference type="SMART" id="SM00175">
    <property type="entry name" value="RAB"/>
    <property type="match status" value="1"/>
</dbReference>
<evidence type="ECO:0000256" key="2">
    <source>
        <dbReference type="ARBA" id="ARBA00006375"/>
    </source>
</evidence>
<dbReference type="GO" id="GO:0003924">
    <property type="term" value="F:GTPase activity"/>
    <property type="evidence" value="ECO:0007669"/>
    <property type="project" value="InterPro"/>
</dbReference>
<reference evidence="12 13" key="1">
    <citation type="submission" date="2021-02" db="EMBL/GenBank/DDBJ databases">
        <title>Genome assembly of Pseudopithomyces chartarum.</title>
        <authorList>
            <person name="Jauregui R."/>
            <person name="Singh J."/>
            <person name="Voisey C."/>
        </authorList>
    </citation>
    <scope>NUCLEOTIDE SEQUENCE [LARGE SCALE GENOMIC DNA]</scope>
    <source>
        <strain evidence="12 13">AGR01</strain>
    </source>
</reference>
<evidence type="ECO:0000256" key="8">
    <source>
        <dbReference type="ARBA" id="ARBA00023128"/>
    </source>
</evidence>
<dbReference type="Gene3D" id="3.40.50.300">
    <property type="entry name" value="P-loop containing nucleotide triphosphate hydrolases"/>
    <property type="match status" value="1"/>
</dbReference>
<comment type="caution">
    <text evidence="12">The sequence shown here is derived from an EMBL/GenBank/DDBJ whole genome shotgun (WGS) entry which is preliminary data.</text>
</comment>
<dbReference type="InterPro" id="IPR005225">
    <property type="entry name" value="Small_GTP-bd"/>
</dbReference>
<sequence>MGGTPKLIDAATGKSSITLRLVRSEWTHDYDPTIEDSYSVTRTIDGQSYFLMLTDTAGQEEYRSLWAASNLRSDAFLLVYDITNQHSLEGLEYFAEMIDMEEENRIDQGKVPPVKLVAGNKCDLSSARMVKAAEGLEWARKRGCGFMETSAREMVNIEETFAFCESEPPPPTYLLPTVEKISFVYWLFVVANLLCMHGQPFDIVKVRLQTTTQYSSALDAATKIYKNEGALAFYKGTLTPLIGIGACVSVQFGGFHYARRAFEARNLEKTGSGDLSYAQYYAAGAFAGITNTVLSSPIEHIRIRLQTQPHGAARLYNGPIDCIKKLTAHEGIRGVYRGTAVTLMREANAYGAWFAAFEYMMNKDAERNKIKRDEISTGKVALYGGLAGEALWLWSYPFDVIKSKMQTDGFGETQKYRNMRDCFAQTFRAEGLGGFWRGIGPTLLRAMPVSAGTFATEKDGLHGHGVTVHHGCHKRRHRAQENIAEVEGQMEDQLDAQLADEQSQSTTITAAFERIVSSAIVPDQAFARTAPFDTSVAASSPNGTLHTHNRNIHTFTRGSQKPVTEHIHVVERCLAANNITQRPPRRFVRPPAERRDHHDRRRQRRRQAETDVPTAALDFSTGLDTGVLAVEPVAERDV</sequence>
<feature type="region of interest" description="Disordered" evidence="11">
    <location>
        <begin position="581"/>
        <end position="618"/>
    </location>
</feature>
<dbReference type="Pfam" id="PF00153">
    <property type="entry name" value="Mito_carr"/>
    <property type="match status" value="3"/>
</dbReference>
<dbReference type="InterPro" id="IPR023395">
    <property type="entry name" value="MCP_dom_sf"/>
</dbReference>
<dbReference type="PROSITE" id="PS51421">
    <property type="entry name" value="RAS"/>
    <property type="match status" value="1"/>
</dbReference>
<evidence type="ECO:0000256" key="3">
    <source>
        <dbReference type="ARBA" id="ARBA00022448"/>
    </source>
</evidence>
<evidence type="ECO:0000256" key="1">
    <source>
        <dbReference type="ARBA" id="ARBA00004225"/>
    </source>
</evidence>
<name>A0AAN6LUS5_9PLEO</name>
<evidence type="ECO:0000256" key="7">
    <source>
        <dbReference type="ARBA" id="ARBA00022989"/>
    </source>
</evidence>
<dbReference type="SMART" id="SM00173">
    <property type="entry name" value="RAS"/>
    <property type="match status" value="1"/>
</dbReference>
<dbReference type="AlphaFoldDB" id="A0AAN6LUS5"/>
<dbReference type="FunFam" id="3.40.50.300:FF:001447">
    <property type="entry name" value="Ras-related protein Rab-1B"/>
    <property type="match status" value="1"/>
</dbReference>
<keyword evidence="5" id="KW-0677">Repeat</keyword>
<dbReference type="Pfam" id="PF00071">
    <property type="entry name" value="Ras"/>
    <property type="match status" value="1"/>
</dbReference>
<dbReference type="InterPro" id="IPR050567">
    <property type="entry name" value="Mitochondrial_Carrier"/>
</dbReference>
<evidence type="ECO:0000313" key="12">
    <source>
        <dbReference type="EMBL" id="KAK3207506.1"/>
    </source>
</evidence>
<dbReference type="InterPro" id="IPR027417">
    <property type="entry name" value="P-loop_NTPase"/>
</dbReference>
<dbReference type="PANTHER" id="PTHR45624:SF12">
    <property type="entry name" value="MITOCHONDRIAL ORNITHINE TRANSPORTER 1"/>
    <property type="match status" value="1"/>
</dbReference>
<dbReference type="EMBL" id="WVTA01000009">
    <property type="protein sequence ID" value="KAK3207506.1"/>
    <property type="molecule type" value="Genomic_DNA"/>
</dbReference>
<evidence type="ECO:0000256" key="6">
    <source>
        <dbReference type="ARBA" id="ARBA00022792"/>
    </source>
</evidence>
<dbReference type="InterPro" id="IPR018108">
    <property type="entry name" value="MCP_transmembrane"/>
</dbReference>
<dbReference type="SUPFAM" id="SSF52540">
    <property type="entry name" value="P-loop containing nucleoside triphosphate hydrolases"/>
    <property type="match status" value="1"/>
</dbReference>
<dbReference type="GO" id="GO:0005525">
    <property type="term" value="F:GTP binding"/>
    <property type="evidence" value="ECO:0007669"/>
    <property type="project" value="InterPro"/>
</dbReference>
<keyword evidence="7" id="KW-1133">Transmembrane helix</keyword>
<feature type="repeat" description="Solcar" evidence="10">
    <location>
        <begin position="179"/>
        <end position="261"/>
    </location>
</feature>
<dbReference type="GO" id="GO:0031966">
    <property type="term" value="C:mitochondrial membrane"/>
    <property type="evidence" value="ECO:0007669"/>
    <property type="project" value="UniProtKB-SubCell"/>
</dbReference>
<dbReference type="GO" id="GO:1990575">
    <property type="term" value="P:mitochondrial L-ornithine transmembrane transport"/>
    <property type="evidence" value="ECO:0007669"/>
    <property type="project" value="TreeGrafter"/>
</dbReference>
<keyword evidence="13" id="KW-1185">Reference proteome</keyword>
<feature type="repeat" description="Solcar" evidence="10">
    <location>
        <begin position="375"/>
        <end position="463"/>
    </location>
</feature>
<dbReference type="PROSITE" id="PS50920">
    <property type="entry name" value="SOLCAR"/>
    <property type="match status" value="3"/>
</dbReference>
<dbReference type="PRINTS" id="PR00449">
    <property type="entry name" value="RASTRNSFRMNG"/>
</dbReference>
<dbReference type="NCBIfam" id="TIGR00231">
    <property type="entry name" value="small_GTP"/>
    <property type="match status" value="1"/>
</dbReference>
<gene>
    <name evidence="12" type="ORF">GRF29_103g1230625</name>
</gene>